<organism evidence="2 3">
    <name type="scientific">Clonostachys rhizophaga</name>
    <dbReference type="NCBI Taxonomy" id="160324"/>
    <lineage>
        <taxon>Eukaryota</taxon>
        <taxon>Fungi</taxon>
        <taxon>Dikarya</taxon>
        <taxon>Ascomycota</taxon>
        <taxon>Pezizomycotina</taxon>
        <taxon>Sordariomycetes</taxon>
        <taxon>Hypocreomycetidae</taxon>
        <taxon>Hypocreales</taxon>
        <taxon>Bionectriaceae</taxon>
        <taxon>Clonostachys</taxon>
    </lineage>
</organism>
<gene>
    <name evidence="2" type="ORF">CRHIZ90672A_00018309</name>
</gene>
<keyword evidence="3" id="KW-1185">Reference proteome</keyword>
<dbReference type="AlphaFoldDB" id="A0A9N9VHP8"/>
<accession>A0A9N9VHP8</accession>
<evidence type="ECO:0000256" key="1">
    <source>
        <dbReference type="SAM" id="SignalP"/>
    </source>
</evidence>
<dbReference type="OrthoDB" id="5427350at2759"/>
<proteinExistence type="predicted"/>
<dbReference type="SUPFAM" id="SSF63829">
    <property type="entry name" value="Calcium-dependent phosphotriesterase"/>
    <property type="match status" value="1"/>
</dbReference>
<evidence type="ECO:0000313" key="2">
    <source>
        <dbReference type="EMBL" id="CAH0023579.1"/>
    </source>
</evidence>
<name>A0A9N9VHP8_9HYPO</name>
<evidence type="ECO:0008006" key="4">
    <source>
        <dbReference type="Google" id="ProtNLM"/>
    </source>
</evidence>
<dbReference type="Pfam" id="PF14269">
    <property type="entry name" value="Arylsulfotran_2"/>
    <property type="match status" value="1"/>
</dbReference>
<dbReference type="InterPro" id="IPR039535">
    <property type="entry name" value="ASST-like"/>
</dbReference>
<feature type="signal peptide" evidence="1">
    <location>
        <begin position="1"/>
        <end position="21"/>
    </location>
</feature>
<feature type="chain" id="PRO_5040495007" description="ASST-domain-containing protein" evidence="1">
    <location>
        <begin position="22"/>
        <end position="546"/>
    </location>
</feature>
<dbReference type="EMBL" id="CABFNQ020000693">
    <property type="protein sequence ID" value="CAH0023579.1"/>
    <property type="molecule type" value="Genomic_DNA"/>
</dbReference>
<dbReference type="Proteomes" id="UP000696573">
    <property type="component" value="Unassembled WGS sequence"/>
</dbReference>
<dbReference type="PANTHER" id="PTHR35340:SF9">
    <property type="entry name" value="ASST-DOMAIN-CONTAINING PROTEIN"/>
    <property type="match status" value="1"/>
</dbReference>
<dbReference type="InterPro" id="IPR053143">
    <property type="entry name" value="Arylsulfate_ST"/>
</dbReference>
<comment type="caution">
    <text evidence="2">The sequence shown here is derived from an EMBL/GenBank/DDBJ whole genome shotgun (WGS) entry which is preliminary data.</text>
</comment>
<dbReference type="PANTHER" id="PTHR35340">
    <property type="entry name" value="PQQ ENZYME REPEAT PROTEIN-RELATED"/>
    <property type="match status" value="1"/>
</dbReference>
<reference evidence="2" key="1">
    <citation type="submission" date="2021-10" db="EMBL/GenBank/DDBJ databases">
        <authorList>
            <person name="Piombo E."/>
        </authorList>
    </citation>
    <scope>NUCLEOTIDE SEQUENCE</scope>
</reference>
<protein>
    <recommendedName>
        <fullName evidence="4">ASST-domain-containing protein</fullName>
    </recommendedName>
</protein>
<sequence>MKYSSLSLVPCLAVLGALVVADSRFVTRPELAVPKLNITVPARAGEVGEGLIFVAPYLGFEEGSHGPTQPGAYIFRDDGELVWSGVGYHAGWVANFRPDTWDGKPYLRSFQGRLDGPHGRMYGFHTLLGDDYELAKKVQVGNHRLVSAHEFKLIEGKTVLVETPTPVVVSLSPWGGSKDQNWIVSELDIETGDVLFEWQSFDHVDPKSESLSFTCRIDEADDVNVESAFPLDFGPGIPGSGRNETDAWNYFHINSVDKDDEGNYLISARNLAAVLKINGTSGNVIWQLGGYRGGSDFALQEEDIFAFQHHARFRGRYDDGNIEIISLFDNGAHSAPINKIHPTSRARIYELSHRTSTARAIRTYEAPDGLSAHTQGSVQPLENGNIFVNWGQAGAVTEYRNDGKVLFHSYLDSKPNRFAQSYRGWRLPWVGKPAEEPAVTARVSDSATLDIYVSWNGDTETFKWRFYAQRAGGKSRLLGEVKREGFESHLDFHEEFDIKGTLIIAQAIGGDGAVLRQSKPVSVDHVAAHPGEFDGSSLQWALNEEL</sequence>
<keyword evidence="1" id="KW-0732">Signal</keyword>
<evidence type="ECO:0000313" key="3">
    <source>
        <dbReference type="Proteomes" id="UP000696573"/>
    </source>
</evidence>